<comment type="caution">
    <text evidence="2">The sequence shown here is derived from an EMBL/GenBank/DDBJ whole genome shotgun (WGS) entry which is preliminary data.</text>
</comment>
<evidence type="ECO:0000313" key="2">
    <source>
        <dbReference type="EMBL" id="KAH7269121.1"/>
    </source>
</evidence>
<evidence type="ECO:0000313" key="3">
    <source>
        <dbReference type="Proteomes" id="UP000720189"/>
    </source>
</evidence>
<name>A0A9P9R7F5_FUSRE</name>
<dbReference type="GeneID" id="70228257"/>
<feature type="region of interest" description="Disordered" evidence="1">
    <location>
        <begin position="126"/>
        <end position="149"/>
    </location>
</feature>
<gene>
    <name evidence="2" type="ORF">BKA55DRAFT_682212</name>
</gene>
<dbReference type="OrthoDB" id="5071059at2759"/>
<organism evidence="2 3">
    <name type="scientific">Fusarium redolens</name>
    <dbReference type="NCBI Taxonomy" id="48865"/>
    <lineage>
        <taxon>Eukaryota</taxon>
        <taxon>Fungi</taxon>
        <taxon>Dikarya</taxon>
        <taxon>Ascomycota</taxon>
        <taxon>Pezizomycotina</taxon>
        <taxon>Sordariomycetes</taxon>
        <taxon>Hypocreomycetidae</taxon>
        <taxon>Hypocreales</taxon>
        <taxon>Nectriaceae</taxon>
        <taxon>Fusarium</taxon>
        <taxon>Fusarium redolens species complex</taxon>
    </lineage>
</organism>
<sequence>MHIRYHTMIQAGSSSIYRCSGIRAVIALLARCSVRDNSLSGLQLRETLSELVHGANTILHHGLSTGRNFCASKYLLISKDWDVAFNEGDNSVEDLKARTDEPVLALFEGGEPVVLTRINPVSTTTAPNHVEPNYNGLMRPEQPAGPQNR</sequence>
<dbReference type="AlphaFoldDB" id="A0A9P9R7F5"/>
<dbReference type="EMBL" id="JAGMUX010000001">
    <property type="protein sequence ID" value="KAH7269121.1"/>
    <property type="molecule type" value="Genomic_DNA"/>
</dbReference>
<proteinExistence type="predicted"/>
<dbReference type="RefSeq" id="XP_046055889.1">
    <property type="nucleotide sequence ID" value="XM_046198303.1"/>
</dbReference>
<reference evidence="2" key="1">
    <citation type="journal article" date="2021" name="Nat. Commun.">
        <title>Genetic determinants of endophytism in the Arabidopsis root mycobiome.</title>
        <authorList>
            <person name="Mesny F."/>
            <person name="Miyauchi S."/>
            <person name="Thiergart T."/>
            <person name="Pickel B."/>
            <person name="Atanasova L."/>
            <person name="Karlsson M."/>
            <person name="Huettel B."/>
            <person name="Barry K.W."/>
            <person name="Haridas S."/>
            <person name="Chen C."/>
            <person name="Bauer D."/>
            <person name="Andreopoulos W."/>
            <person name="Pangilinan J."/>
            <person name="LaButti K."/>
            <person name="Riley R."/>
            <person name="Lipzen A."/>
            <person name="Clum A."/>
            <person name="Drula E."/>
            <person name="Henrissat B."/>
            <person name="Kohler A."/>
            <person name="Grigoriev I.V."/>
            <person name="Martin F.M."/>
            <person name="Hacquard S."/>
        </authorList>
    </citation>
    <scope>NUCLEOTIDE SEQUENCE</scope>
    <source>
        <strain evidence="2">MPI-CAGE-AT-0023</strain>
    </source>
</reference>
<protein>
    <submittedName>
        <fullName evidence="2">Uncharacterized protein</fullName>
    </submittedName>
</protein>
<evidence type="ECO:0000256" key="1">
    <source>
        <dbReference type="SAM" id="MobiDB-lite"/>
    </source>
</evidence>
<dbReference type="Proteomes" id="UP000720189">
    <property type="component" value="Unassembled WGS sequence"/>
</dbReference>
<keyword evidence="3" id="KW-1185">Reference proteome</keyword>
<accession>A0A9P9R7F5</accession>